<protein>
    <recommendedName>
        <fullName evidence="9">Flippase</fullName>
    </recommendedName>
</protein>
<dbReference type="InterPro" id="IPR002797">
    <property type="entry name" value="Polysacc_synth"/>
</dbReference>
<organism evidence="7 8">
    <name type="scientific">Nitrincola tapanii</name>
    <dbReference type="NCBI Taxonomy" id="1708751"/>
    <lineage>
        <taxon>Bacteria</taxon>
        <taxon>Pseudomonadati</taxon>
        <taxon>Pseudomonadota</taxon>
        <taxon>Gammaproteobacteria</taxon>
        <taxon>Oceanospirillales</taxon>
        <taxon>Oceanospirillaceae</taxon>
        <taxon>Nitrincola</taxon>
    </lineage>
</organism>
<dbReference type="EMBL" id="SMRS01000002">
    <property type="protein sequence ID" value="KAA0875738.1"/>
    <property type="molecule type" value="Genomic_DNA"/>
</dbReference>
<comment type="subcellular location">
    <subcellularLocation>
        <location evidence="1">Cell membrane</location>
        <topology evidence="1">Multi-pass membrane protein</topology>
    </subcellularLocation>
</comment>
<comment type="caution">
    <text evidence="7">The sequence shown here is derived from an EMBL/GenBank/DDBJ whole genome shotgun (WGS) entry which is preliminary data.</text>
</comment>
<evidence type="ECO:0000313" key="8">
    <source>
        <dbReference type="Proteomes" id="UP000325302"/>
    </source>
</evidence>
<dbReference type="AlphaFoldDB" id="A0A5A9W6J1"/>
<gene>
    <name evidence="7" type="ORF">E1H14_03350</name>
</gene>
<evidence type="ECO:0008006" key="9">
    <source>
        <dbReference type="Google" id="ProtNLM"/>
    </source>
</evidence>
<evidence type="ECO:0000256" key="6">
    <source>
        <dbReference type="SAM" id="Phobius"/>
    </source>
</evidence>
<feature type="transmembrane region" description="Helical" evidence="6">
    <location>
        <begin position="93"/>
        <end position="117"/>
    </location>
</feature>
<feature type="transmembrane region" description="Helical" evidence="6">
    <location>
        <begin position="21"/>
        <end position="41"/>
    </location>
</feature>
<evidence type="ECO:0000256" key="4">
    <source>
        <dbReference type="ARBA" id="ARBA00022989"/>
    </source>
</evidence>
<sequence>MLKKIKTLTNTENKRRLISNFFSLSVLRGFQFLIPLITLPYLIRTIGIENFGLVNFALSLGLYFGAIIQFGFGVTATREIARNRDKKAKLEQIYSATLSASILLAGVAAVLFTLIVISFEKFSSNLDLYLFTLAFVVFQSLFPVWFFQGMEKMKYITFLTLGSSGLFLISLFVFIKQESDFVLVPLLQAFLALLIFILAIVLVKKEFKVNFKMPKLQEVKSIYQSGHHAFVSQLAPNLYNNSTVFLLGLFTNNTLVGLYTAATKVIDAVISFAYIISNTFLPYLSRNLQKHKVFQKIMLVSGLFLTVTTFVAAEWITTFLFSADNLEIATYIQWLAICIFLIFIIMTYGTNYLMLVGKEKIVKNIALYTSLIFFGVALLIIPFWGIWGGIFTLVGARFIMAIFQFGFYHKYKHLG</sequence>
<feature type="transmembrane region" description="Helical" evidence="6">
    <location>
        <begin position="390"/>
        <end position="408"/>
    </location>
</feature>
<feature type="transmembrane region" description="Helical" evidence="6">
    <location>
        <begin position="129"/>
        <end position="148"/>
    </location>
</feature>
<keyword evidence="4 6" id="KW-1133">Transmembrane helix</keyword>
<dbReference type="OrthoDB" id="103403at2"/>
<dbReference type="PANTHER" id="PTHR30250:SF11">
    <property type="entry name" value="O-ANTIGEN TRANSPORTER-RELATED"/>
    <property type="match status" value="1"/>
</dbReference>
<feature type="transmembrane region" description="Helical" evidence="6">
    <location>
        <begin position="297"/>
        <end position="319"/>
    </location>
</feature>
<dbReference type="Pfam" id="PF01943">
    <property type="entry name" value="Polysacc_synt"/>
    <property type="match status" value="1"/>
</dbReference>
<feature type="transmembrane region" description="Helical" evidence="6">
    <location>
        <begin position="268"/>
        <end position="285"/>
    </location>
</feature>
<feature type="transmembrane region" description="Helical" evidence="6">
    <location>
        <begin position="155"/>
        <end position="175"/>
    </location>
</feature>
<feature type="transmembrane region" description="Helical" evidence="6">
    <location>
        <begin position="244"/>
        <end position="262"/>
    </location>
</feature>
<dbReference type="Proteomes" id="UP000325302">
    <property type="component" value="Unassembled WGS sequence"/>
</dbReference>
<feature type="transmembrane region" description="Helical" evidence="6">
    <location>
        <begin position="181"/>
        <end position="203"/>
    </location>
</feature>
<evidence type="ECO:0000256" key="2">
    <source>
        <dbReference type="ARBA" id="ARBA00022475"/>
    </source>
</evidence>
<feature type="transmembrane region" description="Helical" evidence="6">
    <location>
        <begin position="53"/>
        <end position="72"/>
    </location>
</feature>
<feature type="transmembrane region" description="Helical" evidence="6">
    <location>
        <begin position="331"/>
        <end position="353"/>
    </location>
</feature>
<evidence type="ECO:0000313" key="7">
    <source>
        <dbReference type="EMBL" id="KAA0875738.1"/>
    </source>
</evidence>
<keyword evidence="5 6" id="KW-0472">Membrane</keyword>
<reference evidence="7 8" key="1">
    <citation type="submission" date="2019-03" db="EMBL/GenBank/DDBJ databases">
        <title>Nitrincola sp. nov. isolated from an Indian soda lake.</title>
        <authorList>
            <person name="Joshi A."/>
            <person name="Thite S.V."/>
            <person name="Joseph N."/>
            <person name="Dhotre D."/>
            <person name="Moorthy M."/>
            <person name="Shouche Y.S."/>
        </authorList>
    </citation>
    <scope>NUCLEOTIDE SEQUENCE [LARGE SCALE GENOMIC DNA]</scope>
    <source>
        <strain evidence="7 8">MEB193</strain>
    </source>
</reference>
<evidence type="ECO:0000256" key="1">
    <source>
        <dbReference type="ARBA" id="ARBA00004651"/>
    </source>
</evidence>
<proteinExistence type="predicted"/>
<keyword evidence="8" id="KW-1185">Reference proteome</keyword>
<keyword evidence="2" id="KW-1003">Cell membrane</keyword>
<accession>A0A5A9W6J1</accession>
<evidence type="ECO:0000256" key="3">
    <source>
        <dbReference type="ARBA" id="ARBA00022692"/>
    </source>
</evidence>
<dbReference type="RefSeq" id="WP_149390042.1">
    <property type="nucleotide sequence ID" value="NZ_SMRS01000002.1"/>
</dbReference>
<name>A0A5A9W6J1_9GAMM</name>
<keyword evidence="3 6" id="KW-0812">Transmembrane</keyword>
<feature type="transmembrane region" description="Helical" evidence="6">
    <location>
        <begin position="365"/>
        <end position="384"/>
    </location>
</feature>
<dbReference type="PANTHER" id="PTHR30250">
    <property type="entry name" value="PST FAMILY PREDICTED COLANIC ACID TRANSPORTER"/>
    <property type="match status" value="1"/>
</dbReference>
<evidence type="ECO:0000256" key="5">
    <source>
        <dbReference type="ARBA" id="ARBA00023136"/>
    </source>
</evidence>
<dbReference type="GO" id="GO:0005886">
    <property type="term" value="C:plasma membrane"/>
    <property type="evidence" value="ECO:0007669"/>
    <property type="project" value="UniProtKB-SubCell"/>
</dbReference>
<dbReference type="InterPro" id="IPR050833">
    <property type="entry name" value="Poly_Biosynth_Transport"/>
</dbReference>